<organism evidence="1 2">
    <name type="scientific">Candidatus Daviesbacteria bacterium RIFCSPHIGHO2_12_FULL_37_11</name>
    <dbReference type="NCBI Taxonomy" id="1797777"/>
    <lineage>
        <taxon>Bacteria</taxon>
        <taxon>Candidatus Daviesiibacteriota</taxon>
    </lineage>
</organism>
<dbReference type="InterPro" id="IPR027417">
    <property type="entry name" value="P-loop_NTPase"/>
</dbReference>
<sequence>MIARLLISPYLNLRVNKINQMLSEEEISPDHPDVLYFPNGSKLGIEQAKQIKKHFLLKPYKLKGKVVILEDSSDLTIEAQNALLKTLEEPPENAVLILGTPSEDKLLPTILSRCQIITLHPSSITLSPADGGVNSAKGIYSSPSAQNDRYAEDMKNLLNSTLEERFEYIGNLKEKQEFLNALIHFYRDKLIMEQGQKYHDRDINVSEKELKDFLKELLQAEEWEAQNVNIRAILEYLMLVIPKI</sequence>
<dbReference type="PANTHER" id="PTHR11669:SF8">
    <property type="entry name" value="DNA POLYMERASE III SUBUNIT DELTA"/>
    <property type="match status" value="1"/>
</dbReference>
<dbReference type="Proteomes" id="UP000176527">
    <property type="component" value="Unassembled WGS sequence"/>
</dbReference>
<dbReference type="Gene3D" id="3.40.50.300">
    <property type="entry name" value="P-loop containing nucleotide triphosphate hydrolases"/>
    <property type="match status" value="1"/>
</dbReference>
<dbReference type="SUPFAM" id="SSF52540">
    <property type="entry name" value="P-loop containing nucleoside triphosphate hydrolases"/>
    <property type="match status" value="1"/>
</dbReference>
<name>A0A1F5K9B1_9BACT</name>
<gene>
    <name evidence="1" type="ORF">A3F00_05085</name>
</gene>
<dbReference type="GO" id="GO:0006261">
    <property type="term" value="P:DNA-templated DNA replication"/>
    <property type="evidence" value="ECO:0007669"/>
    <property type="project" value="TreeGrafter"/>
</dbReference>
<dbReference type="EMBL" id="MFDE01000040">
    <property type="protein sequence ID" value="OGE37533.1"/>
    <property type="molecule type" value="Genomic_DNA"/>
</dbReference>
<dbReference type="PANTHER" id="PTHR11669">
    <property type="entry name" value="REPLICATION FACTOR C / DNA POLYMERASE III GAMMA-TAU SUBUNIT"/>
    <property type="match status" value="1"/>
</dbReference>
<comment type="caution">
    <text evidence="1">The sequence shown here is derived from an EMBL/GenBank/DDBJ whole genome shotgun (WGS) entry which is preliminary data.</text>
</comment>
<evidence type="ECO:0000313" key="1">
    <source>
        <dbReference type="EMBL" id="OGE37533.1"/>
    </source>
</evidence>
<reference evidence="1 2" key="1">
    <citation type="journal article" date="2016" name="Nat. Commun.">
        <title>Thousands of microbial genomes shed light on interconnected biogeochemical processes in an aquifer system.</title>
        <authorList>
            <person name="Anantharaman K."/>
            <person name="Brown C.T."/>
            <person name="Hug L.A."/>
            <person name="Sharon I."/>
            <person name="Castelle C.J."/>
            <person name="Probst A.J."/>
            <person name="Thomas B.C."/>
            <person name="Singh A."/>
            <person name="Wilkins M.J."/>
            <person name="Karaoz U."/>
            <person name="Brodie E.L."/>
            <person name="Williams K.H."/>
            <person name="Hubbard S.S."/>
            <person name="Banfield J.F."/>
        </authorList>
    </citation>
    <scope>NUCLEOTIDE SEQUENCE [LARGE SCALE GENOMIC DNA]</scope>
</reference>
<dbReference type="Pfam" id="PF13177">
    <property type="entry name" value="DNA_pol3_delta2"/>
    <property type="match status" value="1"/>
</dbReference>
<accession>A0A1F5K9B1</accession>
<proteinExistence type="predicted"/>
<protein>
    <recommendedName>
        <fullName evidence="3">DNA polymerase III delta N-terminal domain-containing protein</fullName>
    </recommendedName>
</protein>
<evidence type="ECO:0008006" key="3">
    <source>
        <dbReference type="Google" id="ProtNLM"/>
    </source>
</evidence>
<dbReference type="InterPro" id="IPR050238">
    <property type="entry name" value="DNA_Rep/Repair_Clamp_Loader"/>
</dbReference>
<dbReference type="AlphaFoldDB" id="A0A1F5K9B1"/>
<evidence type="ECO:0000313" key="2">
    <source>
        <dbReference type="Proteomes" id="UP000176527"/>
    </source>
</evidence>